<evidence type="ECO:0000259" key="6">
    <source>
        <dbReference type="Pfam" id="PF00890"/>
    </source>
</evidence>
<dbReference type="EC" id="1.3.99.5" evidence="7"/>
<keyword evidence="2" id="KW-0285">Flavoprotein</keyword>
<dbReference type="PANTHER" id="PTHR43400:SF10">
    <property type="entry name" value="3-OXOSTEROID 1-DEHYDROGENASE"/>
    <property type="match status" value="1"/>
</dbReference>
<proteinExistence type="predicted"/>
<reference evidence="7 8" key="1">
    <citation type="submission" date="2021-03" db="EMBL/GenBank/DDBJ databases">
        <title>Sequencing the genomes of 1000 actinobacteria strains.</title>
        <authorList>
            <person name="Klenk H.-P."/>
        </authorList>
    </citation>
    <scope>NUCLEOTIDE SEQUENCE [LARGE SCALE GENOMIC DNA]</scope>
    <source>
        <strain evidence="7 8">DSM 45256</strain>
    </source>
</reference>
<dbReference type="PRINTS" id="PR00411">
    <property type="entry name" value="PNDRDTASEI"/>
</dbReference>
<dbReference type="Pfam" id="PF00890">
    <property type="entry name" value="FAD_binding_2"/>
    <property type="match status" value="1"/>
</dbReference>
<evidence type="ECO:0000313" key="8">
    <source>
        <dbReference type="Proteomes" id="UP001519295"/>
    </source>
</evidence>
<sequence>MSVTDEQFYDVVVIGFGGAGACAAIEAAEAGRSVLVLDRFYGGGATVLSGGVVYAGGGTAQQKEAGVEDTPENMLAYLRAEVAGVVSEETLRDFAYGSREMIDWLERHGAEFDGSLCPYKTSYPTNRHYLYFSGNEQVRSDVAVPAPRGHRVRARNFSGRALFTALYESAVRAGAEIRPLATARRLLVEDGAVVGVEFTAPAAGASVRGGHAALTGAAHKMTNWYPPVGRLLHRLAALSSPRTRTWRVRAGGVVLSGGGYAHDEAFLRQHAPQFLGLGPLGTVGDDGSAIRLGTAVGGALGHMSGASGWRFVSPPSGFARGVLVGGDGTRVGNEQLYGATLSESLIRDHGARGFLVVGDDAWRAARAQVREQAAFFNLPQLLYWFSPLGHVTADNPAELAAAIGVDAAALHDTLTGYDLAIQKGEPDPHGKHDELRTPLLGAAPLRAIDCSAGTPAVVPFPFMTLGGLVVEERTGALRRSDGSVVAGVYAAGRSAVGLCSASYVSGLSLADAVYSGRRAGRHAAQAAPERAGRAAGAGVRHIEP</sequence>
<dbReference type="InterPro" id="IPR003953">
    <property type="entry name" value="FAD-dep_OxRdtase_2_FAD-bd"/>
</dbReference>
<dbReference type="Proteomes" id="UP001519295">
    <property type="component" value="Unassembled WGS sequence"/>
</dbReference>
<dbReference type="InterPro" id="IPR027477">
    <property type="entry name" value="Succ_DH/fumarate_Rdtase_cat_sf"/>
</dbReference>
<keyword evidence="8" id="KW-1185">Reference proteome</keyword>
<dbReference type="NCBIfam" id="NF005511">
    <property type="entry name" value="PRK07121.1-4"/>
    <property type="match status" value="1"/>
</dbReference>
<gene>
    <name evidence="7" type="ORF">JOF36_005436</name>
</gene>
<dbReference type="PANTHER" id="PTHR43400">
    <property type="entry name" value="FUMARATE REDUCTASE"/>
    <property type="match status" value="1"/>
</dbReference>
<evidence type="ECO:0000256" key="3">
    <source>
        <dbReference type="ARBA" id="ARBA00022827"/>
    </source>
</evidence>
<accession>A0ABS4W0K2</accession>
<dbReference type="Gene3D" id="3.50.50.60">
    <property type="entry name" value="FAD/NAD(P)-binding domain"/>
    <property type="match status" value="3"/>
</dbReference>
<dbReference type="Gene3D" id="3.90.700.10">
    <property type="entry name" value="Succinate dehydrogenase/fumarate reductase flavoprotein, catalytic domain"/>
    <property type="match status" value="1"/>
</dbReference>
<comment type="cofactor">
    <cofactor evidence="1">
        <name>FAD</name>
        <dbReference type="ChEBI" id="CHEBI:57692"/>
    </cofactor>
</comment>
<dbReference type="PRINTS" id="PR00368">
    <property type="entry name" value="FADPNR"/>
</dbReference>
<keyword evidence="4 7" id="KW-0560">Oxidoreductase</keyword>
<feature type="domain" description="FAD-dependent oxidoreductase 2 FAD-binding" evidence="6">
    <location>
        <begin position="10"/>
        <end position="497"/>
    </location>
</feature>
<dbReference type="InterPro" id="IPR036188">
    <property type="entry name" value="FAD/NAD-bd_sf"/>
</dbReference>
<name>A0ABS4W0K2_9PSEU</name>
<evidence type="ECO:0000313" key="7">
    <source>
        <dbReference type="EMBL" id="MBP2369740.1"/>
    </source>
</evidence>
<evidence type="ECO:0000256" key="4">
    <source>
        <dbReference type="ARBA" id="ARBA00023002"/>
    </source>
</evidence>
<keyword evidence="3" id="KW-0274">FAD</keyword>
<dbReference type="SUPFAM" id="SSF51905">
    <property type="entry name" value="FAD/NAD(P)-binding domain"/>
    <property type="match status" value="1"/>
</dbReference>
<evidence type="ECO:0000256" key="1">
    <source>
        <dbReference type="ARBA" id="ARBA00001974"/>
    </source>
</evidence>
<evidence type="ECO:0000256" key="5">
    <source>
        <dbReference type="SAM" id="MobiDB-lite"/>
    </source>
</evidence>
<protein>
    <submittedName>
        <fullName evidence="7">3-oxo-5alpha-steroid 4-dehydrogenase</fullName>
        <ecNumber evidence="7">1.3.99.5</ecNumber>
    </submittedName>
</protein>
<dbReference type="GO" id="GO:0003865">
    <property type="term" value="F:3-oxo-5-alpha-steroid 4-dehydrogenase activity"/>
    <property type="evidence" value="ECO:0007669"/>
    <property type="project" value="UniProtKB-EC"/>
</dbReference>
<dbReference type="SUPFAM" id="SSF56425">
    <property type="entry name" value="Succinate dehydrogenase/fumarate reductase flavoprotein, catalytic domain"/>
    <property type="match status" value="1"/>
</dbReference>
<comment type="caution">
    <text evidence="7">The sequence shown here is derived from an EMBL/GenBank/DDBJ whole genome shotgun (WGS) entry which is preliminary data.</text>
</comment>
<feature type="region of interest" description="Disordered" evidence="5">
    <location>
        <begin position="524"/>
        <end position="544"/>
    </location>
</feature>
<evidence type="ECO:0000256" key="2">
    <source>
        <dbReference type="ARBA" id="ARBA00022630"/>
    </source>
</evidence>
<dbReference type="RefSeq" id="WP_210032201.1">
    <property type="nucleotide sequence ID" value="NZ_JAGINU010000001.1"/>
</dbReference>
<organism evidence="7 8">
    <name type="scientific">Pseudonocardia parietis</name>
    <dbReference type="NCBI Taxonomy" id="570936"/>
    <lineage>
        <taxon>Bacteria</taxon>
        <taxon>Bacillati</taxon>
        <taxon>Actinomycetota</taxon>
        <taxon>Actinomycetes</taxon>
        <taxon>Pseudonocardiales</taxon>
        <taxon>Pseudonocardiaceae</taxon>
        <taxon>Pseudonocardia</taxon>
    </lineage>
</organism>
<dbReference type="InterPro" id="IPR050315">
    <property type="entry name" value="FAD-oxidoreductase_2"/>
</dbReference>
<dbReference type="EMBL" id="JAGINU010000001">
    <property type="protein sequence ID" value="MBP2369740.1"/>
    <property type="molecule type" value="Genomic_DNA"/>
</dbReference>
<feature type="compositionally biased region" description="Low complexity" evidence="5">
    <location>
        <begin position="524"/>
        <end position="538"/>
    </location>
</feature>